<keyword evidence="3" id="KW-0255">Endonuclease</keyword>
<dbReference type="PANTHER" id="PTHR35562:SF2">
    <property type="entry name" value="DNA ENDONUCLEASE SMRA-RELATED"/>
    <property type="match status" value="1"/>
</dbReference>
<keyword evidence="3" id="KW-0540">Nuclease</keyword>
<keyword evidence="3" id="KW-0378">Hydrolase</keyword>
<dbReference type="OrthoDB" id="7165597at2"/>
<feature type="domain" description="Smr" evidence="2">
    <location>
        <begin position="106"/>
        <end position="202"/>
    </location>
</feature>
<dbReference type="EMBL" id="FZQA01000001">
    <property type="protein sequence ID" value="SNT68054.1"/>
    <property type="molecule type" value="Genomic_DNA"/>
</dbReference>
<dbReference type="GO" id="GO:0004519">
    <property type="term" value="F:endonuclease activity"/>
    <property type="evidence" value="ECO:0007669"/>
    <property type="project" value="UniProtKB-KW"/>
</dbReference>
<accession>A0A239PLT2</accession>
<dbReference type="SUPFAM" id="SSF160443">
    <property type="entry name" value="SMR domain-like"/>
    <property type="match status" value="1"/>
</dbReference>
<reference evidence="3 4" key="1">
    <citation type="submission" date="2017-07" db="EMBL/GenBank/DDBJ databases">
        <authorList>
            <person name="Sun Z.S."/>
            <person name="Albrecht U."/>
            <person name="Echele G."/>
            <person name="Lee C.C."/>
        </authorList>
    </citation>
    <scope>NUCLEOTIDE SEQUENCE [LARGE SCALE GENOMIC DNA]</scope>
    <source>
        <strain evidence="3 4">CGMCC 1.12710</strain>
    </source>
</reference>
<feature type="region of interest" description="Disordered" evidence="1">
    <location>
        <begin position="15"/>
        <end position="98"/>
    </location>
</feature>
<sequence length="208" mass="22228">MSRRRLAPEEAALWRRATRDVAPLDRKKRGAVPDTDDPCADGAARGGAGLEARDERRAAAPAGAPARAAGTAPQGPASKRLSPFAAGDPALDRRARRGRIRPERALDLHGLTQAAARARLETFLERAAGEGLRCVLVITGKGWRGTGGDAGRDPFAPRAGRGVLRLRFFEWMEDPALARFVARAAPAAPRDGGDGAFYVFLKWTKKGS</sequence>
<evidence type="ECO:0000256" key="1">
    <source>
        <dbReference type="SAM" id="MobiDB-lite"/>
    </source>
</evidence>
<protein>
    <submittedName>
        <fullName evidence="3">DNA-nicking endonuclease, Smr domain</fullName>
    </submittedName>
</protein>
<dbReference type="PANTHER" id="PTHR35562">
    <property type="entry name" value="DNA ENDONUCLEASE SMRA-RELATED"/>
    <property type="match status" value="1"/>
</dbReference>
<dbReference type="RefSeq" id="WP_089411039.1">
    <property type="nucleotide sequence ID" value="NZ_FZQA01000001.1"/>
</dbReference>
<dbReference type="Pfam" id="PF01713">
    <property type="entry name" value="Smr"/>
    <property type="match status" value="1"/>
</dbReference>
<proteinExistence type="predicted"/>
<evidence type="ECO:0000313" key="3">
    <source>
        <dbReference type="EMBL" id="SNT68054.1"/>
    </source>
</evidence>
<evidence type="ECO:0000259" key="2">
    <source>
        <dbReference type="PROSITE" id="PS50828"/>
    </source>
</evidence>
<dbReference type="Proteomes" id="UP000198346">
    <property type="component" value="Unassembled WGS sequence"/>
</dbReference>
<evidence type="ECO:0000313" key="4">
    <source>
        <dbReference type="Proteomes" id="UP000198346"/>
    </source>
</evidence>
<feature type="compositionally biased region" description="Low complexity" evidence="1">
    <location>
        <begin position="59"/>
        <end position="77"/>
    </location>
</feature>
<keyword evidence="4" id="KW-1185">Reference proteome</keyword>
<dbReference type="InterPro" id="IPR036063">
    <property type="entry name" value="Smr_dom_sf"/>
</dbReference>
<dbReference type="InterPro" id="IPR002625">
    <property type="entry name" value="Smr_dom"/>
</dbReference>
<dbReference type="PROSITE" id="PS50828">
    <property type="entry name" value="SMR"/>
    <property type="match status" value="1"/>
</dbReference>
<dbReference type="Gene3D" id="3.30.1370.110">
    <property type="match status" value="1"/>
</dbReference>
<dbReference type="AlphaFoldDB" id="A0A239PLT2"/>
<name>A0A239PLT2_9PROT</name>
<gene>
    <name evidence="3" type="ORF">SAMN06297382_0550</name>
</gene>
<organism evidence="3 4">
    <name type="scientific">Amphiplicatus metriothermophilus</name>
    <dbReference type="NCBI Taxonomy" id="1519374"/>
    <lineage>
        <taxon>Bacteria</taxon>
        <taxon>Pseudomonadati</taxon>
        <taxon>Pseudomonadota</taxon>
        <taxon>Alphaproteobacteria</taxon>
        <taxon>Parvularculales</taxon>
        <taxon>Parvularculaceae</taxon>
        <taxon>Amphiplicatus</taxon>
    </lineage>
</organism>